<dbReference type="InterPro" id="IPR012910">
    <property type="entry name" value="Plug_dom"/>
</dbReference>
<evidence type="ECO:0000256" key="1">
    <source>
        <dbReference type="ARBA" id="ARBA00004571"/>
    </source>
</evidence>
<dbReference type="PATRIC" id="fig|651182.5.peg.344"/>
<dbReference type="Proteomes" id="UP000007347">
    <property type="component" value="Chromosome"/>
</dbReference>
<dbReference type="STRING" id="651182.TOL2_C02750"/>
<comment type="subcellular location">
    <subcellularLocation>
        <location evidence="1 8">Cell outer membrane</location>
        <topology evidence="1 8">Multi-pass membrane protein</topology>
    </subcellularLocation>
</comment>
<evidence type="ECO:0000256" key="6">
    <source>
        <dbReference type="ARBA" id="ARBA00023136"/>
    </source>
</evidence>
<keyword evidence="3 8" id="KW-1134">Transmembrane beta strand</keyword>
<keyword evidence="13" id="KW-0675">Receptor</keyword>
<dbReference type="CDD" id="cd01347">
    <property type="entry name" value="ligand_gated_channel"/>
    <property type="match status" value="1"/>
</dbReference>
<dbReference type="SUPFAM" id="SSF56935">
    <property type="entry name" value="Porins"/>
    <property type="match status" value="1"/>
</dbReference>
<keyword evidence="7 8" id="KW-0998">Cell outer membrane</keyword>
<dbReference type="KEGG" id="dto:TOL2_C02750"/>
<feature type="domain" description="TonB-dependent receptor-like beta-barrel" evidence="11">
    <location>
        <begin position="295"/>
        <end position="650"/>
    </location>
</feature>
<keyword evidence="2 8" id="KW-0813">Transport</keyword>
<dbReference type="InterPro" id="IPR037066">
    <property type="entry name" value="Plug_dom_sf"/>
</dbReference>
<dbReference type="GO" id="GO:0044718">
    <property type="term" value="P:siderophore transmembrane transport"/>
    <property type="evidence" value="ECO:0007669"/>
    <property type="project" value="TreeGrafter"/>
</dbReference>
<dbReference type="GO" id="GO:0009279">
    <property type="term" value="C:cell outer membrane"/>
    <property type="evidence" value="ECO:0007669"/>
    <property type="project" value="UniProtKB-SubCell"/>
</dbReference>
<dbReference type="InterPro" id="IPR039426">
    <property type="entry name" value="TonB-dep_rcpt-like"/>
</dbReference>
<keyword evidence="6 8" id="KW-0472">Membrane</keyword>
<gene>
    <name evidence="13" type="ordered locus">TOL2_C02750</name>
</gene>
<accession>K0NCM8</accession>
<reference evidence="13 14" key="1">
    <citation type="journal article" date="2013" name="Environ. Microbiol.">
        <title>Complete genome, catabolic sub-proteomes and key-metabolites of Desulfobacula toluolica Tol2, a marine, aromatic compound-degrading, sulfate-reducing bacterium.</title>
        <authorList>
            <person name="Wohlbrand L."/>
            <person name="Jacob J.H."/>
            <person name="Kube M."/>
            <person name="Mussmann M."/>
            <person name="Jarling R."/>
            <person name="Beck A."/>
            <person name="Amann R."/>
            <person name="Wilkes H."/>
            <person name="Reinhardt R."/>
            <person name="Rabus R."/>
        </authorList>
    </citation>
    <scope>NUCLEOTIDE SEQUENCE [LARGE SCALE GENOMIC DNA]</scope>
    <source>
        <strain evidence="14">DSM 7467 / Tol2</strain>
    </source>
</reference>
<name>K0NCM8_DESTT</name>
<dbReference type="Pfam" id="PF00593">
    <property type="entry name" value="TonB_dep_Rec_b-barrel"/>
    <property type="match status" value="1"/>
</dbReference>
<evidence type="ECO:0000256" key="5">
    <source>
        <dbReference type="ARBA" id="ARBA00023077"/>
    </source>
</evidence>
<dbReference type="InterPro" id="IPR036942">
    <property type="entry name" value="Beta-barrel_TonB_sf"/>
</dbReference>
<evidence type="ECO:0000256" key="3">
    <source>
        <dbReference type="ARBA" id="ARBA00022452"/>
    </source>
</evidence>
<dbReference type="PANTHER" id="PTHR30069:SF27">
    <property type="entry name" value="BLL4766 PROTEIN"/>
    <property type="match status" value="1"/>
</dbReference>
<evidence type="ECO:0000256" key="7">
    <source>
        <dbReference type="ARBA" id="ARBA00023237"/>
    </source>
</evidence>
<keyword evidence="14" id="KW-1185">Reference proteome</keyword>
<evidence type="ECO:0000256" key="10">
    <source>
        <dbReference type="SAM" id="Phobius"/>
    </source>
</evidence>
<evidence type="ECO:0000259" key="11">
    <source>
        <dbReference type="Pfam" id="PF00593"/>
    </source>
</evidence>
<proteinExistence type="inferred from homology"/>
<evidence type="ECO:0000256" key="2">
    <source>
        <dbReference type="ARBA" id="ARBA00022448"/>
    </source>
</evidence>
<dbReference type="Gene3D" id="2.40.170.20">
    <property type="entry name" value="TonB-dependent receptor, beta-barrel domain"/>
    <property type="match status" value="1"/>
</dbReference>
<feature type="transmembrane region" description="Helical" evidence="10">
    <location>
        <begin position="12"/>
        <end position="33"/>
    </location>
</feature>
<dbReference type="AlphaFoldDB" id="K0NCM8"/>
<evidence type="ECO:0000256" key="8">
    <source>
        <dbReference type="PROSITE-ProRule" id="PRU01360"/>
    </source>
</evidence>
<keyword evidence="5 9" id="KW-0798">TonB box</keyword>
<dbReference type="GO" id="GO:0015344">
    <property type="term" value="F:siderophore uptake transmembrane transporter activity"/>
    <property type="evidence" value="ECO:0007669"/>
    <property type="project" value="TreeGrafter"/>
</dbReference>
<organism evidence="13 14">
    <name type="scientific">Desulfobacula toluolica (strain DSM 7467 / Tol2)</name>
    <dbReference type="NCBI Taxonomy" id="651182"/>
    <lineage>
        <taxon>Bacteria</taxon>
        <taxon>Pseudomonadati</taxon>
        <taxon>Thermodesulfobacteriota</taxon>
        <taxon>Desulfobacteria</taxon>
        <taxon>Desulfobacterales</taxon>
        <taxon>Desulfobacteraceae</taxon>
        <taxon>Desulfobacula</taxon>
    </lineage>
</organism>
<evidence type="ECO:0000256" key="4">
    <source>
        <dbReference type="ARBA" id="ARBA00022692"/>
    </source>
</evidence>
<comment type="similarity">
    <text evidence="8 9">Belongs to the TonB-dependent receptor family.</text>
</comment>
<feature type="domain" description="TonB-dependent receptor plug" evidence="12">
    <location>
        <begin position="65"/>
        <end position="173"/>
    </location>
</feature>
<evidence type="ECO:0000259" key="12">
    <source>
        <dbReference type="Pfam" id="PF07715"/>
    </source>
</evidence>
<sequence length="681" mass="78017">MNRTKELSRYFWEKLNFIFSIVFIMNFCFYFNYLSASELDLIHLSLEELMNIKVTSVSKKSQHLSESAAAIFVITGDDLKRSGVTNIPDALRMVPGVTVARIDSNKWAVNVRGFNSRFAAQLLVLIDGRSVYTPTYSGVYWEVNDILLEDVDRIEVIRGPGATLWGANAVNGVINIITKHTKETHGGLVSAGKGNVEKNMASARYGNCFGEDSHWRIYTKHQERDEFKYLTGGNADDNWKITQFGFRMDSALTPKDNLTVQGDIYEGDINQALNLVDKKNFPYMGVFPVETSVSGKNFLTRWQHTLSSRSDFSLQVYYDTTKRIEDIIDEKRDNFDMDFQHHFAAGTRHDIVWGVRYRYTDDNYANSIISDIDPTSRQDHLYSAFVQDEISFLRDRVHLTIGSKFEHNDYSGYEVQPSARLMWAANSRHKIWGAVSKAVRTPSRAEFDGKLSYVATPVSVAFPPSFVPKVVPLVIDMKGNEHFDAEELMAYEMGYRFIPTHKFSVDLTFFYNDYENLRMFENGETVSTGTAIIMESNLVNGYSETSYGGEVAIILKPSDFFKCNLAYSFINTDNNGIWGFPRHQVSARGQFNLTKTLELDAWLRYVDDTSASYVFTDNFQYDIDDYLTMDLRLGWKITPQIELSLVGQNLLDKTHMEFVQEAFSRATEVERSFYGKLTYQF</sequence>
<dbReference type="HOGENOM" id="CLU_008287_16_0_7"/>
<evidence type="ECO:0000313" key="13">
    <source>
        <dbReference type="EMBL" id="CCK78445.1"/>
    </source>
</evidence>
<evidence type="ECO:0000256" key="9">
    <source>
        <dbReference type="RuleBase" id="RU003357"/>
    </source>
</evidence>
<dbReference type="Gene3D" id="2.170.130.10">
    <property type="entry name" value="TonB-dependent receptor, plug domain"/>
    <property type="match status" value="1"/>
</dbReference>
<dbReference type="Pfam" id="PF07715">
    <property type="entry name" value="Plug"/>
    <property type="match status" value="1"/>
</dbReference>
<dbReference type="InterPro" id="IPR000531">
    <property type="entry name" value="Beta-barrel_TonB"/>
</dbReference>
<dbReference type="PROSITE" id="PS52016">
    <property type="entry name" value="TONB_DEPENDENT_REC_3"/>
    <property type="match status" value="1"/>
</dbReference>
<evidence type="ECO:0000313" key="14">
    <source>
        <dbReference type="Proteomes" id="UP000007347"/>
    </source>
</evidence>
<dbReference type="EMBL" id="FO203503">
    <property type="protein sequence ID" value="CCK78445.1"/>
    <property type="molecule type" value="Genomic_DNA"/>
</dbReference>
<keyword evidence="10" id="KW-1133">Transmembrane helix</keyword>
<dbReference type="PANTHER" id="PTHR30069">
    <property type="entry name" value="TONB-DEPENDENT OUTER MEMBRANE RECEPTOR"/>
    <property type="match status" value="1"/>
</dbReference>
<keyword evidence="4 8" id="KW-0812">Transmembrane</keyword>
<protein>
    <submittedName>
        <fullName evidence="13">TonB-dependent receptor</fullName>
    </submittedName>
</protein>